<organism evidence="1 2">
    <name type="scientific">Nematostella vectensis</name>
    <name type="common">Starlet sea anemone</name>
    <dbReference type="NCBI Taxonomy" id="45351"/>
    <lineage>
        <taxon>Eukaryota</taxon>
        <taxon>Metazoa</taxon>
        <taxon>Cnidaria</taxon>
        <taxon>Anthozoa</taxon>
        <taxon>Hexacorallia</taxon>
        <taxon>Actiniaria</taxon>
        <taxon>Edwardsiidae</taxon>
        <taxon>Nematostella</taxon>
    </lineage>
</organism>
<dbReference type="Gene3D" id="2.40.50.140">
    <property type="entry name" value="Nucleic acid-binding proteins"/>
    <property type="match status" value="1"/>
</dbReference>
<sequence>MVNKKRECFGYFWTIVPLDHLLARLEVESSAPVMRKLVKLLMNSFHPLNKEPDVQRKNTFRNIRKTTEKNEDTPTTLEGYIQELTEVKTANNRKRTSYFKLNLQTSSTDTVQMVCYSPKKRKTLQPHFQAKSPVKLEALKKNDKEYTIDKNAQIVQYKEVHFESNNSLDDHLLTIEQALGSNEYTKVDLKGKIMKKDETKQRIIKGNNETYKIDSILADQSDSIKLVLWENKIEEVVARKSYHFQNLTVRVYQDEKYVNTKPEHINQGNRRKYQRELGYTGNPK</sequence>
<evidence type="ECO:0000313" key="2">
    <source>
        <dbReference type="Proteomes" id="UP000001593"/>
    </source>
</evidence>
<reference evidence="1 2" key="1">
    <citation type="journal article" date="2007" name="Science">
        <title>Sea anemone genome reveals ancestral eumetazoan gene repertoire and genomic organization.</title>
        <authorList>
            <person name="Putnam N.H."/>
            <person name="Srivastava M."/>
            <person name="Hellsten U."/>
            <person name="Dirks B."/>
            <person name="Chapman J."/>
            <person name="Salamov A."/>
            <person name="Terry A."/>
            <person name="Shapiro H."/>
            <person name="Lindquist E."/>
            <person name="Kapitonov V.V."/>
            <person name="Jurka J."/>
            <person name="Genikhovich G."/>
            <person name="Grigoriev I.V."/>
            <person name="Lucas S.M."/>
            <person name="Steele R.E."/>
            <person name="Finnerty J.R."/>
            <person name="Technau U."/>
            <person name="Martindale M.Q."/>
            <person name="Rokhsar D.S."/>
        </authorList>
    </citation>
    <scope>NUCLEOTIDE SEQUENCE [LARGE SCALE GENOMIC DNA]</scope>
    <source>
        <strain evidence="2">CH2 X CH6</strain>
    </source>
</reference>
<dbReference type="PANTHER" id="PTHR16199:SF4">
    <property type="entry name" value="CONDENSIN-2 COMPLEX SUBUNIT G2"/>
    <property type="match status" value="1"/>
</dbReference>
<proteinExistence type="predicted"/>
<evidence type="ECO:0000313" key="1">
    <source>
        <dbReference type="EMBL" id="EDO29806.1"/>
    </source>
</evidence>
<gene>
    <name evidence="1" type="ORF">NEMVEDRAFT_v1g221431</name>
</gene>
<dbReference type="PANTHER" id="PTHR16199">
    <property type="entry name" value="CONDENSIN-2 COMPLEX SUBUNIT G2"/>
    <property type="match status" value="1"/>
</dbReference>
<dbReference type="InterPro" id="IPR012340">
    <property type="entry name" value="NA-bd_OB-fold"/>
</dbReference>
<dbReference type="Proteomes" id="UP000001593">
    <property type="component" value="Unassembled WGS sequence"/>
</dbReference>
<dbReference type="SUPFAM" id="SSF50249">
    <property type="entry name" value="Nucleic acid-binding proteins"/>
    <property type="match status" value="1"/>
</dbReference>
<dbReference type="EMBL" id="DS470271">
    <property type="protein sequence ID" value="EDO29806.1"/>
    <property type="molecule type" value="Genomic_DNA"/>
</dbReference>
<accession>A7T2K8</accession>
<dbReference type="PhylomeDB" id="A7T2K8"/>
<name>A7T2K8_NEMVE</name>
<dbReference type="HOGENOM" id="CLU_981079_0_0_1"/>
<keyword evidence="2" id="KW-1185">Reference proteome</keyword>
<dbReference type="InParanoid" id="A7T2K8"/>
<protein>
    <submittedName>
        <fullName evidence="1">Uncharacterized protein</fullName>
    </submittedName>
</protein>
<dbReference type="STRING" id="45351.A7T2K8"/>
<dbReference type="AlphaFoldDB" id="A7T2K8"/>